<keyword evidence="2" id="KW-0505">Motor protein</keyword>
<feature type="coiled-coil region" evidence="5">
    <location>
        <begin position="166"/>
        <end position="193"/>
    </location>
</feature>
<keyword evidence="1 5" id="KW-0175">Coiled coil</keyword>
<evidence type="ECO:0000259" key="8">
    <source>
        <dbReference type="PROSITE" id="PS50067"/>
    </source>
</evidence>
<dbReference type="PANTHER" id="PTHR32258">
    <property type="entry name" value="PROTEIN NETWORKED 4A"/>
    <property type="match status" value="1"/>
</dbReference>
<dbReference type="SUPFAM" id="SSF52540">
    <property type="entry name" value="P-loop containing nucleoside triphosphate hydrolases"/>
    <property type="match status" value="1"/>
</dbReference>
<name>A0A445IKZ6_GLYSO</name>
<feature type="region of interest" description="Disordered" evidence="6">
    <location>
        <begin position="568"/>
        <end position="602"/>
    </location>
</feature>
<feature type="domain" description="NAB" evidence="9">
    <location>
        <begin position="368"/>
        <end position="450"/>
    </location>
</feature>
<evidence type="ECO:0000256" key="7">
    <source>
        <dbReference type="SAM" id="Phobius"/>
    </source>
</evidence>
<gene>
    <name evidence="10" type="ORF">D0Y65_026686</name>
</gene>
<comment type="caution">
    <text evidence="10">The sequence shown here is derived from an EMBL/GenBank/DDBJ whole genome shotgun (WGS) entry which is preliminary data.</text>
</comment>
<feature type="transmembrane region" description="Helical" evidence="7">
    <location>
        <begin position="1499"/>
        <end position="1522"/>
    </location>
</feature>
<dbReference type="GO" id="GO:0008017">
    <property type="term" value="F:microtubule binding"/>
    <property type="evidence" value="ECO:0007669"/>
    <property type="project" value="InterPro"/>
</dbReference>
<dbReference type="Pfam" id="PF07765">
    <property type="entry name" value="KIP1"/>
    <property type="match status" value="1"/>
</dbReference>
<evidence type="ECO:0000313" key="10">
    <source>
        <dbReference type="EMBL" id="RZB86712.1"/>
    </source>
</evidence>
<evidence type="ECO:0000259" key="9">
    <source>
        <dbReference type="PROSITE" id="PS51774"/>
    </source>
</evidence>
<dbReference type="Gene3D" id="3.40.850.10">
    <property type="entry name" value="Kinesin motor domain"/>
    <property type="match status" value="1"/>
</dbReference>
<evidence type="ECO:0000256" key="1">
    <source>
        <dbReference type="ARBA" id="ARBA00023054"/>
    </source>
</evidence>
<dbReference type="PROSITE" id="PS50067">
    <property type="entry name" value="KINESIN_MOTOR_2"/>
    <property type="match status" value="1"/>
</dbReference>
<evidence type="ECO:0000256" key="5">
    <source>
        <dbReference type="SAM" id="Coils"/>
    </source>
</evidence>
<dbReference type="InterPro" id="IPR001752">
    <property type="entry name" value="Kinesin_motor_dom"/>
</dbReference>
<keyword evidence="7" id="KW-0472">Membrane</keyword>
<evidence type="ECO:0000256" key="6">
    <source>
        <dbReference type="SAM" id="MobiDB-lite"/>
    </source>
</evidence>
<dbReference type="PROSITE" id="PS51774">
    <property type="entry name" value="NAB"/>
    <property type="match status" value="1"/>
</dbReference>
<feature type="compositionally biased region" description="Basic and acidic residues" evidence="6">
    <location>
        <begin position="572"/>
        <end position="602"/>
    </location>
</feature>
<dbReference type="GO" id="GO:0051015">
    <property type="term" value="F:actin filament binding"/>
    <property type="evidence" value="ECO:0007669"/>
    <property type="project" value="TreeGrafter"/>
</dbReference>
<evidence type="ECO:0000313" key="11">
    <source>
        <dbReference type="Proteomes" id="UP000289340"/>
    </source>
</evidence>
<sequence length="1544" mass="178327">MVVREPERKIVQLEQDNKELGDLLKELREAQINNGGANSVTSKLRNKLRRLEEVHKHCASIVKSKESQWGDQVAKMEADIVTYKSTLTNKEQEIRELQMELENCYYAIEENHLGLLIFKSELAEAYSKSFRGRADPDKAFDIKENEDMVLISAEQLRVKDNSVKTMAQAAQQHSLLEEELKQQKKKLEESSEGQLILEEQLLQMEYIVQYERSAAFEALEVLEQEIAMDVANGKQRHIPYRDSRLTFLLQDSLGGNSKTMIIANVSPSICCAAETLNTLKFAQRAKLIQNNAVVNEDSTGDVIALQHQIRLLKEELSILKRCKNVSRSLSFSLSSIRDIKQSLELEDCCLENATDMVDQHEDNMPDYESKGIRMSHKQVYMGWLGYVNEGQYMDAKVKQMIKLIEEDADSFAKRAEMYYKKRPELMKMVEEFYWAYRALAERYDHATGVIRHAHKTMAEAFPNQVPMMLTDDLPIVSPTETEPHTPEMRHPSRAFLDPDEPQKDASAHFHAIKRNGGYTAEPDSPLNKTGILALKKAIAKLEDEKEAGLLQYQQSLEKMSNLELEVSTAQENSRKLDERASKAEAEEAGELNERATKAETETESLKQELARVEAEKEATLVQYNQCLETISKLEERIKEAEENARRIKEHADIAEKEIEALELQVTKLNEEKEDAALHYQQCMEIISSLEYKLYCAEEENYNLWHKKWGLKVKNLMRSSRNWVDFGVAYKRRDCDSLRLKMLSKLFSSCILSLRKSLDLLLLKLNSKVEILGNVESRKQALEDEVHRDEILNLRETIEKVEQEVELQIDERNALQQEIYCLKEELNDVNKKHEAMIEEVRSTDLDPQCFGSSVKKLQDENLKLKETCEADKGEKEALLVKLENMEKLLEKNTVLQNSLSDLNAELDSVRGKSNLLENSLFDVNAELEGLRVKSKVLEDTYRSLDHEKSSICQEKETLVSQLNITHQTLKDLEKLHSELELKHLEVKGERESALQKVEELLVSLYSEREENSRVLKLNEDELAEKELQILILQEDANCKKKEYEEELDRAIHAQLEIFILQKCIDDLEKKNLSLLVECQRLLEASKMFDKMISKLETENVQKQVDVNSLSEKIKILRIGLIQVLKTLDNNSGHFGEDMLEEGQMLLNHIYGKLQERQKSFDTIFNGSQQMAIENSILITFLEQLKLKVKNLVTQRDTLDEEFNIQSKQFLALQTEEDSCKILEEKKSLTRRFLDLGEEKSNLEEEICVMIHEAIAQSNLSLIYENIIFEKLMELKELGEDLDKHCSANNDLDERLRIRDEREMLHLKENELLEAAEMFHVLHTEKTELQRMVEDLKIKCDEARVMLEEQANQILKLSSDKDHQNEELICLSEVNQKLESEMGYLRQELGETKLREKKLGDEIRQIKAHISELNLLAEAQAMEYKQKVTFPKVLFFAAFLLLLSFWVDLCHQAYDDDDYEGSFCDNPLLENTSNESNLASIDSHRKCFPFRFARVGNRKKIVILVTLLVFIIVVAFVVVIWIGLGKNPIDSEVAAQVWDSNFSFGL</sequence>
<dbReference type="PANTHER" id="PTHR32258:SF20">
    <property type="entry name" value="KINASE INTERACTING (KIP1-LIKE) FAMILY PROTEIN"/>
    <property type="match status" value="1"/>
</dbReference>
<dbReference type="InterPro" id="IPR051861">
    <property type="entry name" value="NET_actin-binding_domain"/>
</dbReference>
<keyword evidence="7" id="KW-0812">Transmembrane</keyword>
<feature type="coiled-coil region" evidence="5">
    <location>
        <begin position="73"/>
        <end position="107"/>
    </location>
</feature>
<dbReference type="InterPro" id="IPR027417">
    <property type="entry name" value="P-loop_NTPase"/>
</dbReference>
<dbReference type="Proteomes" id="UP000289340">
    <property type="component" value="Chromosome 10"/>
</dbReference>
<protein>
    <submittedName>
        <fullName evidence="10">Protein NETWORKED 1D</fullName>
    </submittedName>
</protein>
<feature type="domain" description="Kinesin motor" evidence="8">
    <location>
        <begin position="231"/>
        <end position="288"/>
    </location>
</feature>
<feature type="coiled-coil region" evidence="5">
    <location>
        <begin position="1324"/>
        <end position="1379"/>
    </location>
</feature>
<dbReference type="InterPro" id="IPR011684">
    <property type="entry name" value="NAB"/>
</dbReference>
<comment type="similarity">
    <text evidence="4">Belongs to the TRAFAC class myosin-kinesin ATPase superfamily. Kinesin family.</text>
</comment>
<keyword evidence="7" id="KW-1133">Transmembrane helix</keyword>
<dbReference type="GO" id="GO:0005524">
    <property type="term" value="F:ATP binding"/>
    <property type="evidence" value="ECO:0007669"/>
    <property type="project" value="InterPro"/>
</dbReference>
<feature type="coiled-coil region" evidence="5">
    <location>
        <begin position="961"/>
        <end position="988"/>
    </location>
</feature>
<keyword evidence="11" id="KW-1185">Reference proteome</keyword>
<feature type="coiled-coil region" evidence="5">
    <location>
        <begin position="1014"/>
        <end position="1111"/>
    </location>
</feature>
<dbReference type="GO" id="GO:0005886">
    <property type="term" value="C:plasma membrane"/>
    <property type="evidence" value="ECO:0007669"/>
    <property type="project" value="TreeGrafter"/>
</dbReference>
<evidence type="ECO:0000256" key="4">
    <source>
        <dbReference type="PROSITE-ProRule" id="PRU00283"/>
    </source>
</evidence>
<proteinExistence type="inferred from homology"/>
<comment type="similarity">
    <text evidence="3">Belongs to the NET family.</text>
</comment>
<dbReference type="EMBL" id="QZWG01000010">
    <property type="protein sequence ID" value="RZB86712.1"/>
    <property type="molecule type" value="Genomic_DNA"/>
</dbReference>
<reference evidence="10 11" key="1">
    <citation type="submission" date="2018-09" db="EMBL/GenBank/DDBJ databases">
        <title>A high-quality reference genome of wild soybean provides a powerful tool to mine soybean genomes.</title>
        <authorList>
            <person name="Xie M."/>
            <person name="Chung C.Y.L."/>
            <person name="Li M.-W."/>
            <person name="Wong F.-L."/>
            <person name="Chan T.-F."/>
            <person name="Lam H.-M."/>
        </authorList>
    </citation>
    <scope>NUCLEOTIDE SEQUENCE [LARGE SCALE GENOMIC DNA]</scope>
    <source>
        <strain evidence="11">cv. W05</strain>
        <tissue evidence="10">Hypocotyl of etiolated seedlings</tissue>
    </source>
</reference>
<evidence type="ECO:0000256" key="3">
    <source>
        <dbReference type="ARBA" id="ARBA00038006"/>
    </source>
</evidence>
<organism evidence="10 11">
    <name type="scientific">Glycine soja</name>
    <name type="common">Wild soybean</name>
    <dbReference type="NCBI Taxonomy" id="3848"/>
    <lineage>
        <taxon>Eukaryota</taxon>
        <taxon>Viridiplantae</taxon>
        <taxon>Streptophyta</taxon>
        <taxon>Embryophyta</taxon>
        <taxon>Tracheophyta</taxon>
        <taxon>Spermatophyta</taxon>
        <taxon>Magnoliopsida</taxon>
        <taxon>eudicotyledons</taxon>
        <taxon>Gunneridae</taxon>
        <taxon>Pentapetalae</taxon>
        <taxon>rosids</taxon>
        <taxon>fabids</taxon>
        <taxon>Fabales</taxon>
        <taxon>Fabaceae</taxon>
        <taxon>Papilionoideae</taxon>
        <taxon>50 kb inversion clade</taxon>
        <taxon>NPAAA clade</taxon>
        <taxon>indigoferoid/millettioid clade</taxon>
        <taxon>Phaseoleae</taxon>
        <taxon>Glycine</taxon>
        <taxon>Glycine subgen. Soja</taxon>
    </lineage>
</organism>
<dbReference type="GO" id="GO:0007018">
    <property type="term" value="P:microtubule-based movement"/>
    <property type="evidence" value="ECO:0007669"/>
    <property type="project" value="InterPro"/>
</dbReference>
<dbReference type="SMART" id="SM00129">
    <property type="entry name" value="KISc"/>
    <property type="match status" value="1"/>
</dbReference>
<dbReference type="GO" id="GO:0003777">
    <property type="term" value="F:microtubule motor activity"/>
    <property type="evidence" value="ECO:0007669"/>
    <property type="project" value="InterPro"/>
</dbReference>
<evidence type="ECO:0000256" key="2">
    <source>
        <dbReference type="ARBA" id="ARBA00023175"/>
    </source>
</evidence>
<accession>A0A445IKZ6</accession>
<dbReference type="InterPro" id="IPR036961">
    <property type="entry name" value="Kinesin_motor_dom_sf"/>
</dbReference>
<comment type="caution">
    <text evidence="4">Lacks conserved residue(s) required for the propagation of feature annotation.</text>
</comment>
<dbReference type="Pfam" id="PF00225">
    <property type="entry name" value="Kinesin"/>
    <property type="match status" value="1"/>
</dbReference>
<feature type="coiled-coil region" evidence="5">
    <location>
        <begin position="783"/>
        <end position="918"/>
    </location>
</feature>
<feature type="transmembrane region" description="Helical" evidence="7">
    <location>
        <begin position="1427"/>
        <end position="1445"/>
    </location>
</feature>